<sequence>MSVSKVVWRPQPRQAAFMARPEYEALYGGAAGGGKSDALVIEALRQVHIPWYKALILRKTFPQLRELIDKTLNYYPRIYPNARYNGSSHTWRFPSGAQIIFGSLNRPQDKIQYQGQAYDFIAFDELTHFTQEEYEYLKSRNRPNGPGTRVYMRATANPGGVGHGWVKDRFITASAPMTTIREETSWVDPAGQTHTGEQSRIFVPSSVFDNQILMQNDPMYVQRLASMPEAERNALLYGNWDSFSGQVFTEWRNDPAHYQDRIGSHVIDPFAVPPDWSIWCGLDWGYSRPFSVGWYAVDHERRMYAIREYYGCTGTPNQGVKLEPGEVARRIRQIEADDPNLRGRRIHRIGDPAIWMSDGTESIGELMSRERVHFDKGDHARISGKMQLHHRLAMTDGIPMLYVFSTCKHFIRTIPALVYDETDVEDINTEGEDHIYDQCRYVCMANPIAAPVRKEQPKREWSPLEPDEPRNGRYDFYLMR</sequence>
<dbReference type="EMBL" id="BK032586">
    <property type="protein sequence ID" value="DAF49683.1"/>
    <property type="molecule type" value="Genomic_DNA"/>
</dbReference>
<dbReference type="InterPro" id="IPR027417">
    <property type="entry name" value="P-loop_NTPase"/>
</dbReference>
<name>A0A8S5SFR3_9CAUD</name>
<evidence type="ECO:0000313" key="1">
    <source>
        <dbReference type="EMBL" id="DAF49683.1"/>
    </source>
</evidence>
<dbReference type="Pfam" id="PF03237">
    <property type="entry name" value="Terminase_6N"/>
    <property type="match status" value="1"/>
</dbReference>
<accession>A0A8S5SFR3</accession>
<reference evidence="1" key="1">
    <citation type="journal article" date="2021" name="Proc. Natl. Acad. Sci. U.S.A.">
        <title>A Catalog of Tens of Thousands of Viruses from Human Metagenomes Reveals Hidden Associations with Chronic Diseases.</title>
        <authorList>
            <person name="Tisza M.J."/>
            <person name="Buck C.B."/>
        </authorList>
    </citation>
    <scope>NUCLEOTIDE SEQUENCE</scope>
    <source>
        <strain evidence="1">CtZih56</strain>
    </source>
</reference>
<dbReference type="Gene3D" id="3.30.420.280">
    <property type="match status" value="1"/>
</dbReference>
<organism evidence="1">
    <name type="scientific">Podoviridae sp. ctZih56</name>
    <dbReference type="NCBI Taxonomy" id="2827741"/>
    <lineage>
        <taxon>Viruses</taxon>
        <taxon>Duplodnaviria</taxon>
        <taxon>Heunggongvirae</taxon>
        <taxon>Uroviricota</taxon>
        <taxon>Caudoviricetes</taxon>
    </lineage>
</organism>
<proteinExistence type="predicted"/>
<protein>
    <submittedName>
        <fullName evidence="1">Large subunit terminase</fullName>
    </submittedName>
</protein>
<dbReference type="Gene3D" id="3.40.50.300">
    <property type="entry name" value="P-loop containing nucleotide triphosphate hydrolases"/>
    <property type="match status" value="1"/>
</dbReference>